<accession>A0A8K0UWI7</accession>
<evidence type="ECO:0000259" key="2">
    <source>
        <dbReference type="Pfam" id="PF14616"/>
    </source>
</evidence>
<dbReference type="EMBL" id="JAEVFJ010000004">
    <property type="protein sequence ID" value="KAH8105452.1"/>
    <property type="molecule type" value="Genomic_DNA"/>
</dbReference>
<sequence length="521" mass="57858">MNDPLFVSYPHDPLMYPSARSHSSAFLFHHSPHRPEHPDTHHWSQLDAQSPMNPARPQHMRLVAADALLNLSGTPSSPFARPMQNGTPHFPSPAGDIMEKDGIFTPLQPLFQSPGQYWNLTNSISPILRTSSPDAGHDVLTPAHSSRGRQSSRPDTSPESRRRLIALEGLSPLSDVSTLSSASEPDNTPSAPTSSSSSQVTNDASSQTASVITPEDWEPPRRYTTRARIKGSTTLLAETTASSSSRKDIESTPSTSSLSPDSSARKRIKRPRVDVPNSARPAKKPRQETEEAQAGPVVYPRRTFPKHVEMDDQFALLYRQFPVCSYTRHGKRGSGLAGTQWNRPRDVFDLYTPRFVKGRGTQKIGVCPICCESVKRGGENKKLRLSMKFSAYNYHMLNSHGISSTSGTPFSPPLEFRTIERDNVGKGEKSQMRQGKCHKCKKWVPMEGIKDVEAKVKEIFWYAPLLPTVFCDDSDFCRWKHAASCHRGSNIPGETNIFVEDDILKAALAGELDDVDDEDEE</sequence>
<dbReference type="InterPro" id="IPR028012">
    <property type="entry name" value="Rua1_C"/>
</dbReference>
<evidence type="ECO:0000256" key="1">
    <source>
        <dbReference type="SAM" id="MobiDB-lite"/>
    </source>
</evidence>
<feature type="compositionally biased region" description="Low complexity" evidence="1">
    <location>
        <begin position="185"/>
        <end position="207"/>
    </location>
</feature>
<feature type="region of interest" description="Disordered" evidence="1">
    <location>
        <begin position="32"/>
        <end position="53"/>
    </location>
</feature>
<feature type="compositionally biased region" description="Basic and acidic residues" evidence="1">
    <location>
        <begin position="33"/>
        <end position="44"/>
    </location>
</feature>
<feature type="compositionally biased region" description="Polar residues" evidence="1">
    <location>
        <begin position="174"/>
        <end position="184"/>
    </location>
</feature>
<keyword evidence="4" id="KW-1185">Reference proteome</keyword>
<evidence type="ECO:0000313" key="4">
    <source>
        <dbReference type="Proteomes" id="UP000813824"/>
    </source>
</evidence>
<dbReference type="PANTHER" id="PTHR28125">
    <property type="entry name" value="MEIOTIC EXPRESSION UP-REGULATED PROTEIN 26"/>
    <property type="match status" value="1"/>
</dbReference>
<feature type="domain" description="Transcription regulator Rua1 C-terminal" evidence="2">
    <location>
        <begin position="347"/>
        <end position="462"/>
    </location>
</feature>
<feature type="compositionally biased region" description="Low complexity" evidence="1">
    <location>
        <begin position="251"/>
        <end position="262"/>
    </location>
</feature>
<reference evidence="3" key="1">
    <citation type="journal article" date="2021" name="New Phytol.">
        <title>Evolutionary innovations through gain and loss of genes in the ectomycorrhizal Boletales.</title>
        <authorList>
            <person name="Wu G."/>
            <person name="Miyauchi S."/>
            <person name="Morin E."/>
            <person name="Kuo A."/>
            <person name="Drula E."/>
            <person name="Varga T."/>
            <person name="Kohler A."/>
            <person name="Feng B."/>
            <person name="Cao Y."/>
            <person name="Lipzen A."/>
            <person name="Daum C."/>
            <person name="Hundley H."/>
            <person name="Pangilinan J."/>
            <person name="Johnson J."/>
            <person name="Barry K."/>
            <person name="LaButti K."/>
            <person name="Ng V."/>
            <person name="Ahrendt S."/>
            <person name="Min B."/>
            <person name="Choi I.G."/>
            <person name="Park H."/>
            <person name="Plett J.M."/>
            <person name="Magnuson J."/>
            <person name="Spatafora J.W."/>
            <person name="Nagy L.G."/>
            <person name="Henrissat B."/>
            <person name="Grigoriev I.V."/>
            <person name="Yang Z.L."/>
            <person name="Xu J."/>
            <person name="Martin F.M."/>
        </authorList>
    </citation>
    <scope>NUCLEOTIDE SEQUENCE</scope>
    <source>
        <strain evidence="3">KKN 215</strain>
    </source>
</reference>
<gene>
    <name evidence="3" type="ORF">BXZ70DRAFT_527243</name>
</gene>
<protein>
    <recommendedName>
        <fullName evidence="2">Transcription regulator Rua1 C-terminal domain-containing protein</fullName>
    </recommendedName>
</protein>
<proteinExistence type="predicted"/>
<organism evidence="3 4">
    <name type="scientific">Cristinia sonorae</name>
    <dbReference type="NCBI Taxonomy" id="1940300"/>
    <lineage>
        <taxon>Eukaryota</taxon>
        <taxon>Fungi</taxon>
        <taxon>Dikarya</taxon>
        <taxon>Basidiomycota</taxon>
        <taxon>Agaricomycotina</taxon>
        <taxon>Agaricomycetes</taxon>
        <taxon>Agaricomycetidae</taxon>
        <taxon>Agaricales</taxon>
        <taxon>Pleurotineae</taxon>
        <taxon>Stephanosporaceae</taxon>
        <taxon>Cristinia</taxon>
    </lineage>
</organism>
<dbReference type="AlphaFoldDB" id="A0A8K0UWI7"/>
<comment type="caution">
    <text evidence="3">The sequence shown here is derived from an EMBL/GenBank/DDBJ whole genome shotgun (WGS) entry which is preliminary data.</text>
</comment>
<dbReference type="Pfam" id="PF14616">
    <property type="entry name" value="Rua1_C"/>
    <property type="match status" value="1"/>
</dbReference>
<name>A0A8K0UWI7_9AGAR</name>
<feature type="compositionally biased region" description="Low complexity" evidence="1">
    <location>
        <begin position="232"/>
        <end position="244"/>
    </location>
</feature>
<evidence type="ECO:0000313" key="3">
    <source>
        <dbReference type="EMBL" id="KAH8105452.1"/>
    </source>
</evidence>
<feature type="region of interest" description="Disordered" evidence="1">
    <location>
        <begin position="129"/>
        <end position="298"/>
    </location>
</feature>
<dbReference type="OrthoDB" id="5595379at2759"/>
<dbReference type="Proteomes" id="UP000813824">
    <property type="component" value="Unassembled WGS sequence"/>
</dbReference>
<dbReference type="PANTHER" id="PTHR28125:SF2">
    <property type="entry name" value="MEIOTIC EXPRESSION UP-REGULATED PROTEIN 26"/>
    <property type="match status" value="1"/>
</dbReference>